<feature type="signal peptide" evidence="2">
    <location>
        <begin position="1"/>
        <end position="31"/>
    </location>
</feature>
<dbReference type="PANTHER" id="PTHR35936:SF19">
    <property type="entry name" value="AMINO-ACID-BINDING PROTEIN YXEM-RELATED"/>
    <property type="match status" value="1"/>
</dbReference>
<dbReference type="Pfam" id="PF00497">
    <property type="entry name" value="SBP_bac_3"/>
    <property type="match status" value="1"/>
</dbReference>
<name>A0A7D7NA18_9NEIS</name>
<evidence type="ECO:0000256" key="2">
    <source>
        <dbReference type="SAM" id="SignalP"/>
    </source>
</evidence>
<evidence type="ECO:0000259" key="3">
    <source>
        <dbReference type="SMART" id="SM00062"/>
    </source>
</evidence>
<feature type="chain" id="PRO_5028394425" evidence="2">
    <location>
        <begin position="32"/>
        <end position="271"/>
    </location>
</feature>
<dbReference type="CDD" id="cd01069">
    <property type="entry name" value="PBP2_PheC"/>
    <property type="match status" value="1"/>
</dbReference>
<evidence type="ECO:0000313" key="4">
    <source>
        <dbReference type="EMBL" id="QMT40937.1"/>
    </source>
</evidence>
<feature type="domain" description="Solute-binding protein family 3/N-terminal" evidence="3">
    <location>
        <begin position="48"/>
        <end position="270"/>
    </location>
</feature>
<evidence type="ECO:0000313" key="5">
    <source>
        <dbReference type="Proteomes" id="UP000514752"/>
    </source>
</evidence>
<dbReference type="InterPro" id="IPR001638">
    <property type="entry name" value="Solute-binding_3/MltF_N"/>
</dbReference>
<dbReference type="PANTHER" id="PTHR35936">
    <property type="entry name" value="MEMBRANE-BOUND LYTIC MUREIN TRANSGLYCOSYLASE F"/>
    <property type="match status" value="1"/>
</dbReference>
<dbReference type="Proteomes" id="UP000514752">
    <property type="component" value="Chromosome"/>
</dbReference>
<accession>A0A7D7NA18</accession>
<keyword evidence="1 2" id="KW-0732">Signal</keyword>
<dbReference type="EMBL" id="CP059567">
    <property type="protein sequence ID" value="QMT40937.1"/>
    <property type="molecule type" value="Genomic_DNA"/>
</dbReference>
<dbReference type="SUPFAM" id="SSF53850">
    <property type="entry name" value="Periplasmic binding protein-like II"/>
    <property type="match status" value="1"/>
</dbReference>
<sequence>MPPVFPSIEHIMLKQTAIALLLGSLTLTAHAQTPAAPDTLNRVMESKTLRVCSPGDYKPFSFDHNGRFEGVDNDLMDALAKSLGARVEIVKTSWPTLMSDFTSGKCDIGVGGISITLPRQQQALFTEPYFTNGKTPLVRCADVGKYQTVEQINRPEVRIVANPGGSNENFARTVLTHARLTMHPENLTIFQELIDGRADVFVTEAAEAIVKSHEHKGVLCGVNPDRPLRPAQNGWLIPDRDFRFKAYVDQFLHLEKLSGNLDRTIRRWLPQ</sequence>
<gene>
    <name evidence="4" type="ORF">H3L94_02465</name>
</gene>
<dbReference type="KEGG" id="nsg:H3L94_02465"/>
<reference evidence="4 5" key="1">
    <citation type="submission" date="2020-07" db="EMBL/GenBank/DDBJ databases">
        <title>Genomic diversity of species in the Neisseriaceae family.</title>
        <authorList>
            <person name="Vincent A.T."/>
            <person name="Bernet E."/>
            <person name="Veyrier F.J."/>
        </authorList>
    </citation>
    <scope>NUCLEOTIDE SEQUENCE [LARGE SCALE GENOMIC DNA]</scope>
    <source>
        <strain evidence="4 5">DSM 22244</strain>
    </source>
</reference>
<proteinExistence type="predicted"/>
<dbReference type="GO" id="GO:0016836">
    <property type="term" value="F:hydro-lyase activity"/>
    <property type="evidence" value="ECO:0007669"/>
    <property type="project" value="InterPro"/>
</dbReference>
<evidence type="ECO:0000256" key="1">
    <source>
        <dbReference type="ARBA" id="ARBA00022729"/>
    </source>
</evidence>
<dbReference type="SMART" id="SM00062">
    <property type="entry name" value="PBPb"/>
    <property type="match status" value="1"/>
</dbReference>
<dbReference type="InterPro" id="IPR037298">
    <property type="entry name" value="PheC_PBP2"/>
</dbReference>
<organism evidence="4 5">
    <name type="scientific">Neisseria shayeganii</name>
    <dbReference type="NCBI Taxonomy" id="607712"/>
    <lineage>
        <taxon>Bacteria</taxon>
        <taxon>Pseudomonadati</taxon>
        <taxon>Pseudomonadota</taxon>
        <taxon>Betaproteobacteria</taxon>
        <taxon>Neisseriales</taxon>
        <taxon>Neisseriaceae</taxon>
        <taxon>Neisseria</taxon>
    </lineage>
</organism>
<dbReference type="AlphaFoldDB" id="A0A7D7NA18"/>
<protein>
    <submittedName>
        <fullName evidence="4">Transporter substrate-binding domain-containing protein</fullName>
    </submittedName>
</protein>
<dbReference type="Gene3D" id="3.40.190.10">
    <property type="entry name" value="Periplasmic binding protein-like II"/>
    <property type="match status" value="2"/>
</dbReference>